<dbReference type="PANTHER" id="PTHR13164:SF3">
    <property type="entry name" value="CALCYCLIN-BINDING PROTEIN"/>
    <property type="match status" value="1"/>
</dbReference>
<evidence type="ECO:0000256" key="2">
    <source>
        <dbReference type="SAM" id="Phobius"/>
    </source>
</evidence>
<feature type="transmembrane region" description="Helical" evidence="2">
    <location>
        <begin position="630"/>
        <end position="650"/>
    </location>
</feature>
<dbReference type="Pfam" id="PF04969">
    <property type="entry name" value="CS"/>
    <property type="match status" value="1"/>
</dbReference>
<dbReference type="SUPFAM" id="SSF49764">
    <property type="entry name" value="HSP20-like chaperones"/>
    <property type="match status" value="1"/>
</dbReference>
<dbReference type="Proteomes" id="UP000694843">
    <property type="component" value="Unplaced"/>
</dbReference>
<evidence type="ECO:0000259" key="3">
    <source>
        <dbReference type="PROSITE" id="PS51203"/>
    </source>
</evidence>
<feature type="compositionally biased region" description="Polar residues" evidence="1">
    <location>
        <begin position="316"/>
        <end position="327"/>
    </location>
</feature>
<dbReference type="PANTHER" id="PTHR13164">
    <property type="entry name" value="CALICYLIN BINDING PROTEIN"/>
    <property type="match status" value="1"/>
</dbReference>
<gene>
    <name evidence="5" type="primary">LOC108674581</name>
</gene>
<feature type="domain" description="CS" evidence="3">
    <location>
        <begin position="340"/>
        <end position="434"/>
    </location>
</feature>
<name>A0A8B7NW76_HYAAZ</name>
<dbReference type="GeneID" id="108674581"/>
<sequence>MGSRLEKLQEYLEELQHIKELGTSSAMVENFLDAELLLCEKKIKLFASEKNKQEVLGDILKLWELLKKTSEQMFGRQIQKQIVAIQEKVGQIYDESTEGGLSLFAVKERMIDCQVMLALVIYDLKNEDEDFVTRSNLIGTMTTKEPETAGTEPKAARAELQTRKCDPETAGTKLPANKSDRETAGTKLPANKSDRETAGTKLPANKSDRETAGTKLPANKSDRETAGTKLPAKKSDRETAGTKLPANKPDPVTAGTKLPANKSEPGTAGTKLPANKSDRETAKTELPANESESGTAGTELHGSESAPEIVEDEAPSSVSTLEASTPDTKQDAPPAGLPTSRVEIHDWNQTDKFVKLYLDVPGVNAAHVAGATLACEARHVSLVVPDVDGRNYEYSLRDLSYAIKPNKSKIRLIDGRIVLFLKKEPGRISWRELTAATFPELSVQIAWSRMLEKYQDFHRMVTVYGLCPMNFMLEAMCMSGFHVISSGTSIDSILENMEIYPAEVVYLNLHSSSSTPFSAYEKAVRAFALHDCYVSLANVQYSYSSEVQNDDFLVSLLDEKPGKLATFSGSLSALKISNLPPVMIQLKLHVSCAQQLDAISTMPTNLGSLHVRIALNMDLRDVKPLRARKLALPLVLVFFGATNADLNWLIAAIDKLKRRRFLPGGNEVSTKRGLRLLACRLTADAHIRLARELPPDIVSVVVEDSSMDDSIPAAVAGRYRARGCKLRFSKFAELDDADAPIHQDWFDFD</sequence>
<dbReference type="InterPro" id="IPR007052">
    <property type="entry name" value="CS_dom"/>
</dbReference>
<dbReference type="CDD" id="cd06463">
    <property type="entry name" value="p23_like"/>
    <property type="match status" value="1"/>
</dbReference>
<evidence type="ECO:0000256" key="1">
    <source>
        <dbReference type="SAM" id="MobiDB-lite"/>
    </source>
</evidence>
<dbReference type="PROSITE" id="PS51203">
    <property type="entry name" value="CS"/>
    <property type="match status" value="1"/>
</dbReference>
<dbReference type="InterPro" id="IPR052289">
    <property type="entry name" value="Calcyclin-binding_UBL-bridge"/>
</dbReference>
<dbReference type="OrthoDB" id="6405293at2759"/>
<proteinExistence type="predicted"/>
<dbReference type="RefSeq" id="XP_018018034.1">
    <property type="nucleotide sequence ID" value="XM_018162545.2"/>
</dbReference>
<dbReference type="KEGG" id="hazt:108674581"/>
<reference evidence="5" key="1">
    <citation type="submission" date="2025-08" db="UniProtKB">
        <authorList>
            <consortium name="RefSeq"/>
        </authorList>
    </citation>
    <scope>IDENTIFICATION</scope>
    <source>
        <tissue evidence="5">Whole organism</tissue>
    </source>
</reference>
<organism evidence="4 5">
    <name type="scientific">Hyalella azteca</name>
    <name type="common">Amphipod</name>
    <dbReference type="NCBI Taxonomy" id="294128"/>
    <lineage>
        <taxon>Eukaryota</taxon>
        <taxon>Metazoa</taxon>
        <taxon>Ecdysozoa</taxon>
        <taxon>Arthropoda</taxon>
        <taxon>Crustacea</taxon>
        <taxon>Multicrustacea</taxon>
        <taxon>Malacostraca</taxon>
        <taxon>Eumalacostraca</taxon>
        <taxon>Peracarida</taxon>
        <taxon>Amphipoda</taxon>
        <taxon>Senticaudata</taxon>
        <taxon>Talitrida</taxon>
        <taxon>Talitroidea</taxon>
        <taxon>Hyalellidae</taxon>
        <taxon>Hyalella</taxon>
    </lineage>
</organism>
<keyword evidence="2" id="KW-0812">Transmembrane</keyword>
<keyword evidence="2" id="KW-0472">Membrane</keyword>
<feature type="compositionally biased region" description="Basic and acidic residues" evidence="1">
    <location>
        <begin position="154"/>
        <end position="167"/>
    </location>
</feature>
<feature type="region of interest" description="Disordered" evidence="1">
    <location>
        <begin position="142"/>
        <end position="343"/>
    </location>
</feature>
<evidence type="ECO:0000313" key="5">
    <source>
        <dbReference type="RefSeq" id="XP_018018034.1"/>
    </source>
</evidence>
<protein>
    <submittedName>
        <fullName evidence="5">Uncharacterized protein LOC108674581</fullName>
    </submittedName>
</protein>
<dbReference type="Gene3D" id="2.60.40.790">
    <property type="match status" value="1"/>
</dbReference>
<dbReference type="AlphaFoldDB" id="A0A8B7NW76"/>
<accession>A0A8B7NW76</accession>
<dbReference type="GO" id="GO:0005634">
    <property type="term" value="C:nucleus"/>
    <property type="evidence" value="ECO:0007669"/>
    <property type="project" value="TreeGrafter"/>
</dbReference>
<keyword evidence="4" id="KW-1185">Reference proteome</keyword>
<evidence type="ECO:0000313" key="4">
    <source>
        <dbReference type="Proteomes" id="UP000694843"/>
    </source>
</evidence>
<dbReference type="InterPro" id="IPR008978">
    <property type="entry name" value="HSP20-like_chaperone"/>
</dbReference>
<keyword evidence="2" id="KW-1133">Transmembrane helix</keyword>